<keyword evidence="5 8" id="KW-0808">Transferase</keyword>
<evidence type="ECO:0000256" key="5">
    <source>
        <dbReference type="ARBA" id="ARBA00022679"/>
    </source>
</evidence>
<keyword evidence="6" id="KW-0949">S-adenosyl-L-methionine</keyword>
<dbReference type="Proteomes" id="UP000486760">
    <property type="component" value="Unassembled WGS sequence"/>
</dbReference>
<evidence type="ECO:0000313" key="8">
    <source>
        <dbReference type="EMBL" id="KAA0009798.1"/>
    </source>
</evidence>
<comment type="function">
    <text evidence="2">Catalyzes the formation of N(7)-methylguanine at position 46 (m7G46) in tRNA.</text>
</comment>
<evidence type="ECO:0000256" key="6">
    <source>
        <dbReference type="ARBA" id="ARBA00022691"/>
    </source>
</evidence>
<accession>A0A7V7KGH6</accession>
<dbReference type="CDD" id="cd02440">
    <property type="entry name" value="AdoMet_MTases"/>
    <property type="match status" value="1"/>
</dbReference>
<organism evidence="8 9">
    <name type="scientific">Billgrantia pellis</name>
    <dbReference type="NCBI Taxonomy" id="2606936"/>
    <lineage>
        <taxon>Bacteria</taxon>
        <taxon>Pseudomonadati</taxon>
        <taxon>Pseudomonadota</taxon>
        <taxon>Gammaproteobacteria</taxon>
        <taxon>Oceanospirillales</taxon>
        <taxon>Halomonadaceae</taxon>
        <taxon>Billgrantia</taxon>
    </lineage>
</organism>
<keyword evidence="9" id="KW-1185">Reference proteome</keyword>
<sequence>MHATSRTITTNQLGPHKDLARRVERALRHPLRKPVAAHTREAFANCLSWRARQDANGARPLILDAGCGVGLSTRRLAERYPDHAVIGVDRSAARLSRDHGAIADNALLVRADLVDFWRLALEAGWQPARHYLLYPNPYPKSARLKLRWHGHPVFPVLLALGGRLELRSNWRLYLEEFALALAQATGVTATVEPHAPGTNCLTPFETKYHGSGQSLWRLVATLPHAPDLVPAATEGEA</sequence>
<dbReference type="InterPro" id="IPR029063">
    <property type="entry name" value="SAM-dependent_MTases_sf"/>
</dbReference>
<keyword evidence="7" id="KW-0819">tRNA processing</keyword>
<evidence type="ECO:0000256" key="2">
    <source>
        <dbReference type="ARBA" id="ARBA00003015"/>
    </source>
</evidence>
<dbReference type="RefSeq" id="WP_149330141.1">
    <property type="nucleotide sequence ID" value="NZ_VTPY01000009.1"/>
</dbReference>
<dbReference type="InterPro" id="IPR003358">
    <property type="entry name" value="tRNA_(Gua-N-7)_MeTrfase_Trmb"/>
</dbReference>
<dbReference type="SUPFAM" id="SSF53335">
    <property type="entry name" value="S-adenosyl-L-methionine-dependent methyltransferases"/>
    <property type="match status" value="1"/>
</dbReference>
<comment type="caution">
    <text evidence="8">The sequence shown here is derived from an EMBL/GenBank/DDBJ whole genome shotgun (WGS) entry which is preliminary data.</text>
</comment>
<proteinExistence type="predicted"/>
<dbReference type="EC" id="2.1.1.33" evidence="3"/>
<evidence type="ECO:0000256" key="1">
    <source>
        <dbReference type="ARBA" id="ARBA00000142"/>
    </source>
</evidence>
<keyword evidence="4 8" id="KW-0489">Methyltransferase</keyword>
<evidence type="ECO:0000313" key="9">
    <source>
        <dbReference type="Proteomes" id="UP000486760"/>
    </source>
</evidence>
<name>A0A7V7KGH6_9GAMM</name>
<dbReference type="EMBL" id="VTPY01000009">
    <property type="protein sequence ID" value="KAA0009798.1"/>
    <property type="molecule type" value="Genomic_DNA"/>
</dbReference>
<protein>
    <recommendedName>
        <fullName evidence="3">tRNA (guanine(46)-N(7))-methyltransferase</fullName>
        <ecNumber evidence="3">2.1.1.33</ecNumber>
    </recommendedName>
</protein>
<dbReference type="Gene3D" id="3.40.50.150">
    <property type="entry name" value="Vaccinia Virus protein VP39"/>
    <property type="match status" value="1"/>
</dbReference>
<evidence type="ECO:0000256" key="4">
    <source>
        <dbReference type="ARBA" id="ARBA00022603"/>
    </source>
</evidence>
<gene>
    <name evidence="8" type="ORF">F0A17_20025</name>
</gene>
<reference evidence="8 9" key="1">
    <citation type="submission" date="2019-08" db="EMBL/GenBank/DDBJ databases">
        <title>Bioinformatics analysis of the strain L3 and L5.</title>
        <authorList>
            <person name="Li X."/>
        </authorList>
    </citation>
    <scope>NUCLEOTIDE SEQUENCE [LARGE SCALE GENOMIC DNA]</scope>
    <source>
        <strain evidence="8 9">L5</strain>
    </source>
</reference>
<dbReference type="AlphaFoldDB" id="A0A7V7KGH6"/>
<dbReference type="Pfam" id="PF02390">
    <property type="entry name" value="Methyltransf_4"/>
    <property type="match status" value="1"/>
</dbReference>
<evidence type="ECO:0000256" key="7">
    <source>
        <dbReference type="ARBA" id="ARBA00022694"/>
    </source>
</evidence>
<dbReference type="GO" id="GO:0008176">
    <property type="term" value="F:tRNA (guanine(46)-N7)-methyltransferase activity"/>
    <property type="evidence" value="ECO:0007669"/>
    <property type="project" value="UniProtKB-EC"/>
</dbReference>
<dbReference type="PROSITE" id="PS51625">
    <property type="entry name" value="SAM_MT_TRMB"/>
    <property type="match status" value="1"/>
</dbReference>
<comment type="catalytic activity">
    <reaction evidence="1">
        <text>guanosine(46) in tRNA + S-adenosyl-L-methionine = N(7)-methylguanosine(46) in tRNA + S-adenosyl-L-homocysteine</text>
        <dbReference type="Rhea" id="RHEA:42708"/>
        <dbReference type="Rhea" id="RHEA-COMP:10188"/>
        <dbReference type="Rhea" id="RHEA-COMP:10189"/>
        <dbReference type="ChEBI" id="CHEBI:57856"/>
        <dbReference type="ChEBI" id="CHEBI:59789"/>
        <dbReference type="ChEBI" id="CHEBI:74269"/>
        <dbReference type="ChEBI" id="CHEBI:74480"/>
        <dbReference type="EC" id="2.1.1.33"/>
    </reaction>
</comment>
<evidence type="ECO:0000256" key="3">
    <source>
        <dbReference type="ARBA" id="ARBA00011977"/>
    </source>
</evidence>